<protein>
    <submittedName>
        <fullName evidence="1">Uncharacterized protein</fullName>
    </submittedName>
</protein>
<dbReference type="EMBL" id="JAVEPI010000004">
    <property type="protein sequence ID" value="KAK1442237.1"/>
    <property type="molecule type" value="Genomic_DNA"/>
</dbReference>
<comment type="caution">
    <text evidence="1">The sequence shown here is derived from an EMBL/GenBank/DDBJ whole genome shotgun (WGS) entry which is preliminary data.</text>
</comment>
<evidence type="ECO:0000313" key="2">
    <source>
        <dbReference type="Proteomes" id="UP001230268"/>
    </source>
</evidence>
<gene>
    <name evidence="1" type="ORF">BgAZ_402670</name>
</gene>
<organism evidence="1 2">
    <name type="scientific">Babesia gibsoni</name>
    <dbReference type="NCBI Taxonomy" id="33632"/>
    <lineage>
        <taxon>Eukaryota</taxon>
        <taxon>Sar</taxon>
        <taxon>Alveolata</taxon>
        <taxon>Apicomplexa</taxon>
        <taxon>Aconoidasida</taxon>
        <taxon>Piroplasmida</taxon>
        <taxon>Babesiidae</taxon>
        <taxon>Babesia</taxon>
    </lineage>
</organism>
<proteinExistence type="predicted"/>
<sequence length="879" mass="100007">MMEARFNKTLWRLLHVVAPQRPHVVNGLVSSLLSKRVGRGNPILPLLKIPTDFNLRSQDVDPGEVRALIYDNYAVRYAVLSLCHMVDCGLYKAYAHILRLLDVIVNSREDIALLEPDKLYMLLMACYKLRCRACYFPRRMRYAGATQIFNAVMENSLTCANYVCNRVAASCDSHEIGLFASVIVRMGLGCDPITKSLAQQLANNAAHWRLDSLMGALEYLVCESRKGSTFCYGPICSIFDVMVKQDVKWEQCVLALQYMAELNITHTPLVDRIVTELLQYDAENDICKMDAIDSSDICIALGALSKLECEQLVVLTEALVDRYIPYERGKPKEGKIYRDLVRCSVTELLHLLNAILLTFPTIEGNSLVWLKYLLQKRIPMKMAFATSDDIEALFRCLCMVNPDIYHGILIGGHKAPWIPYCGRVSVTSVVSSMITSLEPETLARVVLCYSLSYSIDNCARRMVSECIHAMCSKTLAMLSNSSSITRQTKERLLELNGKNELLLLEPRPVKLPSMIKDIAGDSTTSFLYDPAAAMNFKYMKRGENRQGLLKPMYRYRGPLRSNVLSDSEATDSTGERNMENEMQIKSYGMCHLYGYSSSSILKAMRSVYRSLWVHYHLGHADSYIPYDGFNLEELDSVKSFLKIYDYMTAMFSSKYDALDSGYTIYAIDKKSDSKLKRAIQKNHLSHVDPRLLCTSTALQAYTLERNEASELRFCDARLRRVSMGIFKPQLSKVKLNWSHIDESEDMRTAVRTRRPRMVASAMLSEMSRVSQQVDNALRGHRERVEYYDDFISNQFKEGLVWHTNREAVEGYESQQRTSTATITSRMHKDVFQAISTMYGCALESEVKCGPYFIDIECRRNDSSAKDAAYSYQDSNQTLP</sequence>
<dbReference type="AlphaFoldDB" id="A0AAD8LIK1"/>
<name>A0AAD8LIK1_BABGI</name>
<reference evidence="1" key="1">
    <citation type="submission" date="2023-08" db="EMBL/GenBank/DDBJ databases">
        <title>Draft sequence of the Babesia gibsoni genome.</title>
        <authorList>
            <person name="Yamagishi J.Y."/>
            <person name="Xuan X.X."/>
        </authorList>
    </citation>
    <scope>NUCLEOTIDE SEQUENCE</scope>
    <source>
        <strain evidence="1">Azabu</strain>
    </source>
</reference>
<dbReference type="Proteomes" id="UP001230268">
    <property type="component" value="Unassembled WGS sequence"/>
</dbReference>
<evidence type="ECO:0000313" key="1">
    <source>
        <dbReference type="EMBL" id="KAK1442237.1"/>
    </source>
</evidence>
<keyword evidence="2" id="KW-1185">Reference proteome</keyword>
<accession>A0AAD8LIK1</accession>